<keyword evidence="1 3" id="KW-0808">Transferase</keyword>
<dbReference type="CDD" id="cd03185">
    <property type="entry name" value="GST_C_Tau"/>
    <property type="match status" value="1"/>
</dbReference>
<dbReference type="InterPro" id="IPR004045">
    <property type="entry name" value="Glutathione_S-Trfase_N"/>
</dbReference>
<evidence type="ECO:0000256" key="2">
    <source>
        <dbReference type="ARBA" id="ARBA00047960"/>
    </source>
</evidence>
<dbReference type="EMBL" id="CABIKO010000017">
    <property type="protein sequence ID" value="VVA16089.1"/>
    <property type="molecule type" value="Genomic_DNA"/>
</dbReference>
<dbReference type="FunFam" id="3.40.30.10:FF:000014">
    <property type="entry name" value="Tau class glutathione S-transferase"/>
    <property type="match status" value="1"/>
</dbReference>
<dbReference type="InterPro" id="IPR010987">
    <property type="entry name" value="Glutathione-S-Trfase_C-like"/>
</dbReference>
<dbReference type="Gramene" id="VVA16089">
    <property type="protein sequence ID" value="VVA16089"/>
    <property type="gene ID" value="Prudul26B017360"/>
</dbReference>
<evidence type="ECO:0000256" key="3">
    <source>
        <dbReference type="RuleBase" id="RU369102"/>
    </source>
</evidence>
<reference evidence="8" key="2">
    <citation type="journal article" date="2020" name="Plant J.">
        <title>Transposons played a major role in the diversification between the closely related almond and peach genomes: results from the almond genome sequence.</title>
        <authorList>
            <person name="Alioto T."/>
            <person name="Alexiou K.G."/>
            <person name="Bardil A."/>
            <person name="Barteri F."/>
            <person name="Castanera R."/>
            <person name="Cruz F."/>
            <person name="Dhingra A."/>
            <person name="Duval H."/>
            <person name="Fernandez I Marti A."/>
            <person name="Frias L."/>
            <person name="Galan B."/>
            <person name="Garcia J.L."/>
            <person name="Howad W."/>
            <person name="Gomez-Garrido J."/>
            <person name="Gut M."/>
            <person name="Julca I."/>
            <person name="Morata J."/>
            <person name="Puigdomenech P."/>
            <person name="Ribeca P."/>
            <person name="Rubio Cabetas M.J."/>
            <person name="Vlasova A."/>
            <person name="Wirthensohn M."/>
            <person name="Garcia-Mas J."/>
            <person name="Gabaldon T."/>
            <person name="Casacuberta J.M."/>
            <person name="Arus P."/>
        </authorList>
    </citation>
    <scope>NUCLEOTIDE SEQUENCE [LARGE SCALE GENOMIC DNA]</scope>
    <source>
        <strain evidence="8">cv. Texas</strain>
    </source>
</reference>
<evidence type="ECO:0000259" key="5">
    <source>
        <dbReference type="PROSITE" id="PS50405"/>
    </source>
</evidence>
<dbReference type="GO" id="GO:0006749">
    <property type="term" value="P:glutathione metabolic process"/>
    <property type="evidence" value="ECO:0007669"/>
    <property type="project" value="InterPro"/>
</dbReference>
<comment type="similarity">
    <text evidence="3">Belongs to the GST superfamily.</text>
</comment>
<proteinExistence type="inferred from homology"/>
<evidence type="ECO:0000313" key="7">
    <source>
        <dbReference type="EMBL" id="VVA16091.1"/>
    </source>
</evidence>
<dbReference type="InterPro" id="IPR045074">
    <property type="entry name" value="GST_C_Tau"/>
</dbReference>
<dbReference type="InterPro" id="IPR045073">
    <property type="entry name" value="Omega/Tau-like"/>
</dbReference>
<keyword evidence="3" id="KW-0963">Cytoplasm</keyword>
<dbReference type="EC" id="2.5.1.18" evidence="3"/>
<dbReference type="OMA" id="SYWLPVW"/>
<dbReference type="FunFam" id="1.20.1050.10:FF:000012">
    <property type="entry name" value="Tau class glutathione S-transferase"/>
    <property type="match status" value="1"/>
</dbReference>
<dbReference type="InterPro" id="IPR036282">
    <property type="entry name" value="Glutathione-S-Trfase_C_sf"/>
</dbReference>
<dbReference type="InParanoid" id="A0A5E4EMD9"/>
<dbReference type="SUPFAM" id="SSF47616">
    <property type="entry name" value="GST C-terminal domain-like"/>
    <property type="match status" value="1"/>
</dbReference>
<evidence type="ECO:0000313" key="8">
    <source>
        <dbReference type="Proteomes" id="UP000327085"/>
    </source>
</evidence>
<dbReference type="InterPro" id="IPR040079">
    <property type="entry name" value="Glutathione_S-Trfase"/>
</dbReference>
<evidence type="ECO:0000256" key="1">
    <source>
        <dbReference type="ARBA" id="ARBA00022679"/>
    </source>
</evidence>
<dbReference type="Gene3D" id="1.20.1050.10">
    <property type="match status" value="1"/>
</dbReference>
<dbReference type="InterPro" id="IPR036249">
    <property type="entry name" value="Thioredoxin-like_sf"/>
</dbReference>
<dbReference type="SFLD" id="SFLDG01152">
    <property type="entry name" value="Main.3:_Omega-_and_Tau-like"/>
    <property type="match status" value="1"/>
</dbReference>
<dbReference type="GO" id="GO:0004364">
    <property type="term" value="F:glutathione transferase activity"/>
    <property type="evidence" value="ECO:0007669"/>
    <property type="project" value="UniProtKB-UniRule"/>
</dbReference>
<dbReference type="SUPFAM" id="SSF52833">
    <property type="entry name" value="Thioredoxin-like"/>
    <property type="match status" value="1"/>
</dbReference>
<dbReference type="Proteomes" id="UP000327085">
    <property type="component" value="Chromosome 1"/>
</dbReference>
<evidence type="ECO:0000313" key="6">
    <source>
        <dbReference type="EMBL" id="VVA16089.1"/>
    </source>
</evidence>
<dbReference type="PROSITE" id="PS50405">
    <property type="entry name" value="GST_CTER"/>
    <property type="match status" value="1"/>
</dbReference>
<dbReference type="PANTHER" id="PTHR11260:SF474">
    <property type="entry name" value="GLUTATHIONE TRANSFERASE"/>
    <property type="match status" value="1"/>
</dbReference>
<organism evidence="6 8">
    <name type="scientific">Prunus dulcis</name>
    <name type="common">Almond</name>
    <name type="synonym">Amygdalus dulcis</name>
    <dbReference type="NCBI Taxonomy" id="3755"/>
    <lineage>
        <taxon>Eukaryota</taxon>
        <taxon>Viridiplantae</taxon>
        <taxon>Streptophyta</taxon>
        <taxon>Embryophyta</taxon>
        <taxon>Tracheophyta</taxon>
        <taxon>Spermatophyta</taxon>
        <taxon>Magnoliopsida</taxon>
        <taxon>eudicotyledons</taxon>
        <taxon>Gunneridae</taxon>
        <taxon>Pentapetalae</taxon>
        <taxon>rosids</taxon>
        <taxon>fabids</taxon>
        <taxon>Rosales</taxon>
        <taxon>Rosaceae</taxon>
        <taxon>Amygdaloideae</taxon>
        <taxon>Amygdaleae</taxon>
        <taxon>Prunus</taxon>
    </lineage>
</organism>
<accession>A0A5E4EMD9</accession>
<dbReference type="Gramene" id="VVA16091">
    <property type="protein sequence ID" value="VVA16091"/>
    <property type="gene ID" value="Prudul26B027671"/>
</dbReference>
<dbReference type="EMBL" id="CABIKO010000017">
    <property type="protein sequence ID" value="VVA16091.1"/>
    <property type="molecule type" value="Genomic_DNA"/>
</dbReference>
<gene>
    <name evidence="6" type="ORF">ALMOND_2B017360</name>
    <name evidence="7" type="ORF">ALMOND_2B027671</name>
</gene>
<comment type="catalytic activity">
    <reaction evidence="2 3">
        <text>RX + glutathione = an S-substituted glutathione + a halide anion + H(+)</text>
        <dbReference type="Rhea" id="RHEA:16437"/>
        <dbReference type="ChEBI" id="CHEBI:15378"/>
        <dbReference type="ChEBI" id="CHEBI:16042"/>
        <dbReference type="ChEBI" id="CHEBI:17792"/>
        <dbReference type="ChEBI" id="CHEBI:57925"/>
        <dbReference type="ChEBI" id="CHEBI:90779"/>
        <dbReference type="EC" id="2.5.1.18"/>
    </reaction>
</comment>
<feature type="domain" description="GST C-terminal" evidence="5">
    <location>
        <begin position="88"/>
        <end position="212"/>
    </location>
</feature>
<dbReference type="Gene3D" id="3.40.30.10">
    <property type="entry name" value="Glutaredoxin"/>
    <property type="match status" value="1"/>
</dbReference>
<dbReference type="Pfam" id="PF02798">
    <property type="entry name" value="GST_N"/>
    <property type="match status" value="1"/>
</dbReference>
<dbReference type="SFLD" id="SFLDS00019">
    <property type="entry name" value="Glutathione_Transferase_(cytos"/>
    <property type="match status" value="1"/>
</dbReference>
<protein>
    <recommendedName>
        <fullName evidence="3">Glutathione S-transferase</fullName>
        <ecNumber evidence="3">2.5.1.18</ecNumber>
    </recommendedName>
</protein>
<evidence type="ECO:0000259" key="4">
    <source>
        <dbReference type="PROSITE" id="PS50404"/>
    </source>
</evidence>
<comment type="function">
    <text evidence="3">Is involved in the conjugation of reduced glutathione to a wide number of exogenous and endogenous hydrophobic electrophiles.</text>
</comment>
<dbReference type="SFLD" id="SFLDG00358">
    <property type="entry name" value="Main_(cytGST)"/>
    <property type="match status" value="1"/>
</dbReference>
<comment type="subcellular location">
    <subcellularLocation>
        <location evidence="3">Cytoplasm</location>
        <location evidence="3">Cytosol</location>
    </subcellularLocation>
</comment>
<dbReference type="PROSITE" id="PS50404">
    <property type="entry name" value="GST_NTER"/>
    <property type="match status" value="1"/>
</dbReference>
<feature type="domain" description="GST N-terminal" evidence="4">
    <location>
        <begin position="4"/>
        <end position="83"/>
    </location>
</feature>
<dbReference type="CDD" id="cd03058">
    <property type="entry name" value="GST_N_Tau"/>
    <property type="match status" value="1"/>
</dbReference>
<dbReference type="AlphaFoldDB" id="A0A5E4EMD9"/>
<dbReference type="PANTHER" id="PTHR11260">
    <property type="entry name" value="GLUTATHIONE S-TRANSFERASE, GST, SUPERFAMILY, GST DOMAIN CONTAINING"/>
    <property type="match status" value="1"/>
</dbReference>
<dbReference type="GO" id="GO:0005829">
    <property type="term" value="C:cytosol"/>
    <property type="evidence" value="ECO:0007669"/>
    <property type="project" value="UniProtKB-SubCell"/>
</dbReference>
<sequence>MATDKVKLLGYVFSPFSRRVEWALKLKGIDYEYVEEDIFNKSPLLLQLNPVRKKVPVLVHGNEVVSESFTILEYIDETWKQNPLLPQDPYARAISRFWANFTEEKVLDAGFTALICSTGEQQEKALKSTIEALEHIEGDLMGKKILGGESIGYLDIAMGWISYWLPIWEEVGSRQVLDPSKFPATISWINKILSHPVIKDNLPPRDKAVAYFHGRRNFKTSGKT</sequence>
<name>A0A5E4EMD9_PRUDU</name>
<reference evidence="6" key="1">
    <citation type="submission" date="2019-07" db="EMBL/GenBank/DDBJ databases">
        <authorList>
            <person name="Alioto T."/>
            <person name="Alioto T."/>
            <person name="Gomez Garrido J."/>
        </authorList>
    </citation>
    <scope>NUCLEOTIDE SEQUENCE</scope>
</reference>